<dbReference type="InterPro" id="IPR008969">
    <property type="entry name" value="CarboxyPept-like_regulatory"/>
</dbReference>
<name>X1ENG6_9ZZZZ</name>
<comment type="caution">
    <text evidence="2">The sequence shown here is derived from an EMBL/GenBank/DDBJ whole genome shotgun (WGS) entry which is preliminary data.</text>
</comment>
<gene>
    <name evidence="2" type="ORF">S03H2_15541</name>
</gene>
<feature type="transmembrane region" description="Helical" evidence="1">
    <location>
        <begin position="115"/>
        <end position="136"/>
    </location>
</feature>
<accession>X1ENG6</accession>
<dbReference type="SUPFAM" id="SSF49464">
    <property type="entry name" value="Carboxypeptidase regulatory domain-like"/>
    <property type="match status" value="1"/>
</dbReference>
<keyword evidence="1" id="KW-0812">Transmembrane</keyword>
<evidence type="ECO:0000256" key="1">
    <source>
        <dbReference type="SAM" id="Phobius"/>
    </source>
</evidence>
<evidence type="ECO:0008006" key="3">
    <source>
        <dbReference type="Google" id="ProtNLM"/>
    </source>
</evidence>
<dbReference type="Pfam" id="PF13620">
    <property type="entry name" value="CarboxypepD_reg"/>
    <property type="match status" value="1"/>
</dbReference>
<evidence type="ECO:0000313" key="2">
    <source>
        <dbReference type="EMBL" id="GAH34092.1"/>
    </source>
</evidence>
<sequence length="141" mass="15424">MPKAFLQSVVIIGEGREILIPLSIENLWKTYEVSIVDLSGVVTDNEGSPIQDVVVTLDSWQVLTSAYGGYSFDNMLIGDYIITFSKTGYDSYSAAITLTIGDNTLDTVLFSPPSIIESMVTLMIVVMMMGMMMGVMTKTTK</sequence>
<keyword evidence="1" id="KW-0472">Membrane</keyword>
<dbReference type="Gene3D" id="2.60.40.1120">
    <property type="entry name" value="Carboxypeptidase-like, regulatory domain"/>
    <property type="match status" value="1"/>
</dbReference>
<dbReference type="EMBL" id="BARU01007908">
    <property type="protein sequence ID" value="GAH34092.1"/>
    <property type="molecule type" value="Genomic_DNA"/>
</dbReference>
<protein>
    <recommendedName>
        <fullName evidence="3">Carboxypeptidase regulatory-like domain-containing protein</fullName>
    </recommendedName>
</protein>
<dbReference type="AlphaFoldDB" id="X1ENG6"/>
<organism evidence="2">
    <name type="scientific">marine sediment metagenome</name>
    <dbReference type="NCBI Taxonomy" id="412755"/>
    <lineage>
        <taxon>unclassified sequences</taxon>
        <taxon>metagenomes</taxon>
        <taxon>ecological metagenomes</taxon>
    </lineage>
</organism>
<proteinExistence type="predicted"/>
<keyword evidence="1" id="KW-1133">Transmembrane helix</keyword>
<reference evidence="2" key="1">
    <citation type="journal article" date="2014" name="Front. Microbiol.">
        <title>High frequency of phylogenetically diverse reductive dehalogenase-homologous genes in deep subseafloor sedimentary metagenomes.</title>
        <authorList>
            <person name="Kawai M."/>
            <person name="Futagami T."/>
            <person name="Toyoda A."/>
            <person name="Takaki Y."/>
            <person name="Nishi S."/>
            <person name="Hori S."/>
            <person name="Arai W."/>
            <person name="Tsubouchi T."/>
            <person name="Morono Y."/>
            <person name="Uchiyama I."/>
            <person name="Ito T."/>
            <person name="Fujiyama A."/>
            <person name="Inagaki F."/>
            <person name="Takami H."/>
        </authorList>
    </citation>
    <scope>NUCLEOTIDE SEQUENCE</scope>
    <source>
        <strain evidence="2">Expedition CK06-06</strain>
    </source>
</reference>